<evidence type="ECO:0000313" key="2">
    <source>
        <dbReference type="Proteomes" id="UP000319160"/>
    </source>
</evidence>
<organism evidence="1 2">
    <name type="scientific">Xylaria flabelliformis</name>
    <dbReference type="NCBI Taxonomy" id="2512241"/>
    <lineage>
        <taxon>Eukaryota</taxon>
        <taxon>Fungi</taxon>
        <taxon>Dikarya</taxon>
        <taxon>Ascomycota</taxon>
        <taxon>Pezizomycotina</taxon>
        <taxon>Sordariomycetes</taxon>
        <taxon>Xylariomycetidae</taxon>
        <taxon>Xylariales</taxon>
        <taxon>Xylariaceae</taxon>
        <taxon>Xylaria</taxon>
    </lineage>
</organism>
<dbReference type="OrthoDB" id="4759623at2759"/>
<dbReference type="EMBL" id="VFLP01000086">
    <property type="protein sequence ID" value="TRX88482.1"/>
    <property type="molecule type" value="Genomic_DNA"/>
</dbReference>
<dbReference type="AlphaFoldDB" id="A0A553HKK0"/>
<keyword evidence="2" id="KW-1185">Reference proteome</keyword>
<proteinExistence type="predicted"/>
<protein>
    <submittedName>
        <fullName evidence="1">Uncharacterized protein</fullName>
    </submittedName>
</protein>
<accession>A0A553HKK0</accession>
<sequence>MDEAKLIYASLPVGRCELKHEREREEEPTVPYKLHRWNRYSDSKSDQDLLRRYPYTTRKTCREPSGILDILQRRSATWCMLRCERSDNQGWGGGVTGYIRWKGCRNPKHIALAVRRGIDTTSFPNRWYGHRTRLPENCGKRRSSHRYPYGGEEVVDIPEDNYYPPHVRVSDWGGWRYAPCHGSMVDDIMGNDPWRVNLRGGSRDLKSIRRRW</sequence>
<name>A0A553HKK0_9PEZI</name>
<gene>
    <name evidence="1" type="ORF">FHL15_010597</name>
</gene>
<reference evidence="2" key="1">
    <citation type="submission" date="2019-06" db="EMBL/GenBank/DDBJ databases">
        <title>Draft genome sequence of the griseofulvin-producing fungus Xylaria cubensis strain G536.</title>
        <authorList>
            <person name="Mead M.E."/>
            <person name="Raja H.A."/>
            <person name="Steenwyk J.L."/>
            <person name="Knowles S.L."/>
            <person name="Oberlies N.H."/>
            <person name="Rokas A."/>
        </authorList>
    </citation>
    <scope>NUCLEOTIDE SEQUENCE [LARGE SCALE GENOMIC DNA]</scope>
    <source>
        <strain evidence="2">G536</strain>
    </source>
</reference>
<evidence type="ECO:0000313" key="1">
    <source>
        <dbReference type="EMBL" id="TRX88482.1"/>
    </source>
</evidence>
<dbReference type="Proteomes" id="UP000319160">
    <property type="component" value="Unassembled WGS sequence"/>
</dbReference>
<comment type="caution">
    <text evidence="1">The sequence shown here is derived from an EMBL/GenBank/DDBJ whole genome shotgun (WGS) entry which is preliminary data.</text>
</comment>